<sequence>MRVLTIGALAAGLTYAMAQPTKSALQLTSLPLELNDNIVDYLEEKDIRNLRGTCHAMYSTAGKSPKFCAYEARQKEVLNFRSAINAAMPQDGPDTNQVVPLLMPKLTPIIRYAVYRWIVEAQLGSRSGITPLGDVYKEKYMGYWYRNSLAAPDATDVIAIPADDFDAYIKATGIDILTEPRLNYYRESFKLLDEAKPDLVAINDMMTVIPLEEAQQYTNVGDDSTLLLFALAHGYHHTLFDITRVLLDSGFQERLRTTIESGTVIPLSVLRLPGALRNYEAYSFAVPNRESLPEPKTLDYAANRVVRQFAATVVATLAAQGRVDETLAYLKELEEVIRPMKEALSRNGNNINGDDDKYNWVEHLAALPFIASAQCGQTAAMREFGPKAAMHYSIMADYAEYFDWKRATEALDHFDQYSGPDPNGRKRLDKF</sequence>
<accession>A0A9W8DP21</accession>
<feature type="chain" id="PRO_5040976259" description="F-box domain-containing protein" evidence="1">
    <location>
        <begin position="19"/>
        <end position="431"/>
    </location>
</feature>
<dbReference type="InterPro" id="IPR001810">
    <property type="entry name" value="F-box_dom"/>
</dbReference>
<dbReference type="PROSITE" id="PS50181">
    <property type="entry name" value="FBOX"/>
    <property type="match status" value="1"/>
</dbReference>
<reference evidence="3" key="1">
    <citation type="submission" date="2022-07" db="EMBL/GenBank/DDBJ databases">
        <title>Phylogenomic reconstructions and comparative analyses of Kickxellomycotina fungi.</title>
        <authorList>
            <person name="Reynolds N.K."/>
            <person name="Stajich J.E."/>
            <person name="Barry K."/>
            <person name="Grigoriev I.V."/>
            <person name="Crous P."/>
            <person name="Smith M.E."/>
        </authorList>
    </citation>
    <scope>NUCLEOTIDE SEQUENCE</scope>
    <source>
        <strain evidence="3">RSA 861</strain>
    </source>
</reference>
<comment type="caution">
    <text evidence="3">The sequence shown here is derived from an EMBL/GenBank/DDBJ whole genome shotgun (WGS) entry which is preliminary data.</text>
</comment>
<gene>
    <name evidence="3" type="ORF">IWQ60_010117</name>
</gene>
<evidence type="ECO:0000256" key="1">
    <source>
        <dbReference type="SAM" id="SignalP"/>
    </source>
</evidence>
<dbReference type="AlphaFoldDB" id="A0A9W8DP21"/>
<dbReference type="EMBL" id="JANBPT010000927">
    <property type="protein sequence ID" value="KAJ1911481.1"/>
    <property type="molecule type" value="Genomic_DNA"/>
</dbReference>
<keyword evidence="1" id="KW-0732">Signal</keyword>
<feature type="signal peptide" evidence="1">
    <location>
        <begin position="1"/>
        <end position="18"/>
    </location>
</feature>
<organism evidence="3 4">
    <name type="scientific">Tieghemiomyces parasiticus</name>
    <dbReference type="NCBI Taxonomy" id="78921"/>
    <lineage>
        <taxon>Eukaryota</taxon>
        <taxon>Fungi</taxon>
        <taxon>Fungi incertae sedis</taxon>
        <taxon>Zoopagomycota</taxon>
        <taxon>Kickxellomycotina</taxon>
        <taxon>Dimargaritomycetes</taxon>
        <taxon>Dimargaritales</taxon>
        <taxon>Dimargaritaceae</taxon>
        <taxon>Tieghemiomyces</taxon>
    </lineage>
</organism>
<keyword evidence="4" id="KW-1185">Reference proteome</keyword>
<proteinExistence type="predicted"/>
<name>A0A9W8DP21_9FUNG</name>
<evidence type="ECO:0000313" key="4">
    <source>
        <dbReference type="Proteomes" id="UP001150569"/>
    </source>
</evidence>
<dbReference type="Proteomes" id="UP001150569">
    <property type="component" value="Unassembled WGS sequence"/>
</dbReference>
<evidence type="ECO:0000313" key="3">
    <source>
        <dbReference type="EMBL" id="KAJ1911481.1"/>
    </source>
</evidence>
<feature type="domain" description="F-box" evidence="2">
    <location>
        <begin position="24"/>
        <end position="70"/>
    </location>
</feature>
<protein>
    <recommendedName>
        <fullName evidence="2">F-box domain-containing protein</fullName>
    </recommendedName>
</protein>
<evidence type="ECO:0000259" key="2">
    <source>
        <dbReference type="PROSITE" id="PS50181"/>
    </source>
</evidence>
<feature type="non-terminal residue" evidence="3">
    <location>
        <position position="431"/>
    </location>
</feature>